<dbReference type="Pfam" id="PF12762">
    <property type="entry name" value="DDE_Tnp_IS1595"/>
    <property type="match status" value="1"/>
</dbReference>
<dbReference type="InterPro" id="IPR053164">
    <property type="entry name" value="IS1016-like_transposase"/>
</dbReference>
<dbReference type="EMBL" id="LR900054">
    <property type="protein sequence ID" value="CAD7243980.1"/>
    <property type="molecule type" value="Genomic_DNA"/>
</dbReference>
<name>A0A7R8XB92_9CRUS</name>
<feature type="compositionally biased region" description="Basic and acidic residues" evidence="1">
    <location>
        <begin position="121"/>
        <end position="131"/>
    </location>
</feature>
<feature type="region of interest" description="Disordered" evidence="1">
    <location>
        <begin position="121"/>
        <end position="149"/>
    </location>
</feature>
<protein>
    <recommendedName>
        <fullName evidence="2">ISXO2-like transposase domain-containing protein</fullName>
    </recommendedName>
</protein>
<feature type="domain" description="ISXO2-like transposase" evidence="2">
    <location>
        <begin position="2"/>
        <end position="132"/>
    </location>
</feature>
<sequence length="168" mass="19342">MHLERGEDRWRGENRGVGRKFGRRKYHRGHHVEGLWGFGGVERGTGRCFHVPVKERNSETLFRLIRIWVCPGTLIMTDCWAAYDISKSQPFKHLTVNHKLEFVNQSTDPPTHTNTIEGMWRHAKDSENPKEDTEDDSSSTDLIQPFPKWDSSMEGCLNGIPWPAASLL</sequence>
<evidence type="ECO:0000313" key="3">
    <source>
        <dbReference type="EMBL" id="CAD7243980.1"/>
    </source>
</evidence>
<dbReference type="PANTHER" id="PTHR47163:SF2">
    <property type="entry name" value="SI:DKEY-17M8.2"/>
    <property type="match status" value="1"/>
</dbReference>
<dbReference type="SMART" id="SM01126">
    <property type="entry name" value="DDE_Tnp_IS1595"/>
    <property type="match status" value="1"/>
</dbReference>
<accession>A0A7R8XB92</accession>
<keyword evidence="4" id="KW-1185">Reference proteome</keyword>
<dbReference type="OrthoDB" id="6379547at2759"/>
<organism evidence="3">
    <name type="scientific">Darwinula stevensoni</name>
    <dbReference type="NCBI Taxonomy" id="69355"/>
    <lineage>
        <taxon>Eukaryota</taxon>
        <taxon>Metazoa</taxon>
        <taxon>Ecdysozoa</taxon>
        <taxon>Arthropoda</taxon>
        <taxon>Crustacea</taxon>
        <taxon>Oligostraca</taxon>
        <taxon>Ostracoda</taxon>
        <taxon>Podocopa</taxon>
        <taxon>Podocopida</taxon>
        <taxon>Darwinulocopina</taxon>
        <taxon>Darwinuloidea</taxon>
        <taxon>Darwinulidae</taxon>
        <taxon>Darwinula</taxon>
    </lineage>
</organism>
<reference evidence="3" key="1">
    <citation type="submission" date="2020-11" db="EMBL/GenBank/DDBJ databases">
        <authorList>
            <person name="Tran Van P."/>
        </authorList>
    </citation>
    <scope>NUCLEOTIDE SEQUENCE</scope>
</reference>
<gene>
    <name evidence="3" type="ORF">DSTB1V02_LOCUS3885</name>
</gene>
<dbReference type="PANTHER" id="PTHR47163">
    <property type="entry name" value="DDE_TNP_IS1595 DOMAIN-CONTAINING PROTEIN"/>
    <property type="match status" value="1"/>
</dbReference>
<proteinExistence type="predicted"/>
<evidence type="ECO:0000256" key="1">
    <source>
        <dbReference type="SAM" id="MobiDB-lite"/>
    </source>
</evidence>
<dbReference type="InterPro" id="IPR024445">
    <property type="entry name" value="Tnp_ISXO2-like"/>
</dbReference>
<dbReference type="AlphaFoldDB" id="A0A7R8XB92"/>
<evidence type="ECO:0000259" key="2">
    <source>
        <dbReference type="SMART" id="SM01126"/>
    </source>
</evidence>
<dbReference type="Proteomes" id="UP000677054">
    <property type="component" value="Unassembled WGS sequence"/>
</dbReference>
<evidence type="ECO:0000313" key="4">
    <source>
        <dbReference type="Proteomes" id="UP000677054"/>
    </source>
</evidence>
<dbReference type="EMBL" id="CAJPEV010000537">
    <property type="protein sequence ID" value="CAG0886250.1"/>
    <property type="molecule type" value="Genomic_DNA"/>
</dbReference>